<dbReference type="EMBL" id="CP002772">
    <property type="protein sequence ID" value="AEG17728.1"/>
    <property type="molecule type" value="Genomic_DNA"/>
</dbReference>
<evidence type="ECO:0000313" key="4">
    <source>
        <dbReference type="Proteomes" id="UP000009231"/>
    </source>
</evidence>
<dbReference type="Proteomes" id="UP000009231">
    <property type="component" value="Chromosome"/>
</dbReference>
<dbReference type="OrthoDB" id="77776at2157"/>
<organism evidence="3 4">
    <name type="scientific">Methanobacterium paludis (strain DSM 25820 / JCM 18151 / SWAN1)</name>
    <dbReference type="NCBI Taxonomy" id="868131"/>
    <lineage>
        <taxon>Archaea</taxon>
        <taxon>Methanobacteriati</taxon>
        <taxon>Methanobacteriota</taxon>
        <taxon>Methanomada group</taxon>
        <taxon>Methanobacteria</taxon>
        <taxon>Methanobacteriales</taxon>
        <taxon>Methanobacteriaceae</taxon>
        <taxon>Methanobacterium</taxon>
    </lineage>
</organism>
<feature type="domain" description="PRC-barrel" evidence="2">
    <location>
        <begin position="2"/>
        <end position="72"/>
    </location>
</feature>
<evidence type="ECO:0000259" key="2">
    <source>
        <dbReference type="Pfam" id="PF05239"/>
    </source>
</evidence>
<dbReference type="InterPro" id="IPR011033">
    <property type="entry name" value="PRC_barrel-like_sf"/>
</dbReference>
<dbReference type="Pfam" id="PF05239">
    <property type="entry name" value="PRC"/>
    <property type="match status" value="1"/>
</dbReference>
<dbReference type="Gene3D" id="2.30.30.240">
    <property type="entry name" value="PRC-barrel domain"/>
    <property type="match status" value="1"/>
</dbReference>
<gene>
    <name evidence="3" type="ordered locus">MSWAN_0693</name>
</gene>
<reference evidence="3 4" key="1">
    <citation type="journal article" date="2014" name="Int. J. Syst. Evol. Microbiol.">
        <title>Methanobacterium paludis sp. nov. and a novel strain of Methanobacterium lacus isolated from northern peatlands.</title>
        <authorList>
            <person name="Cadillo-Quiroz H."/>
            <person name="Brauer S.L."/>
            <person name="Goodson N."/>
            <person name="Yavitt J.B."/>
            <person name="Zinder S.H."/>
        </authorList>
    </citation>
    <scope>NUCLEOTIDE SEQUENCE [LARGE SCALE GENOMIC DNA]</scope>
    <source>
        <strain evidence="4">DSM 25820 / JCM 18151 / SWAN1</strain>
    </source>
</reference>
<evidence type="ECO:0000256" key="1">
    <source>
        <dbReference type="SAM" id="MobiDB-lite"/>
    </source>
</evidence>
<sequence>MKVSEFLGTRVLDKNGFEIGKVVDMFVEPKKGVINNIVISTGEFGLRRKDLEITTDDIEGMGDYVILNIEKAEVEERVEEAEEKTEKPRVKLEKSD</sequence>
<proteinExistence type="predicted"/>
<dbReference type="STRING" id="868131.MSWAN_0693"/>
<feature type="region of interest" description="Disordered" evidence="1">
    <location>
        <begin position="77"/>
        <end position="96"/>
    </location>
</feature>
<evidence type="ECO:0000313" key="3">
    <source>
        <dbReference type="EMBL" id="AEG17728.1"/>
    </source>
</evidence>
<keyword evidence="4" id="KW-1185">Reference proteome</keyword>
<dbReference type="SUPFAM" id="SSF50346">
    <property type="entry name" value="PRC-barrel domain"/>
    <property type="match status" value="1"/>
</dbReference>
<dbReference type="KEGG" id="mew:MSWAN_0693"/>
<accession>F6D6L5</accession>
<protein>
    <recommendedName>
        <fullName evidence="2">PRC-barrel domain-containing protein</fullName>
    </recommendedName>
</protein>
<dbReference type="InterPro" id="IPR027275">
    <property type="entry name" value="PRC-brl_dom"/>
</dbReference>
<dbReference type="eggNOG" id="arCOG02155">
    <property type="taxonomic scope" value="Archaea"/>
</dbReference>
<dbReference type="AlphaFoldDB" id="F6D6L5"/>
<dbReference type="RefSeq" id="WP_013825230.1">
    <property type="nucleotide sequence ID" value="NC_015574.1"/>
</dbReference>
<name>F6D6L5_METPW</name>
<feature type="compositionally biased region" description="Basic and acidic residues" evidence="1">
    <location>
        <begin position="84"/>
        <end position="96"/>
    </location>
</feature>
<dbReference type="GeneID" id="10668185"/>
<dbReference type="HOGENOM" id="CLU_184949_1_0_2"/>